<dbReference type="PANTHER" id="PTHR31981">
    <property type="entry name" value="GLYCOSYLATED LYSOSOMAL MEMBRANE PROTEIN"/>
    <property type="match status" value="1"/>
</dbReference>
<keyword evidence="6" id="KW-0325">Glycoprotein</keyword>
<keyword evidence="4 11" id="KW-1133">Transmembrane helix</keyword>
<evidence type="ECO:0000256" key="4">
    <source>
        <dbReference type="ARBA" id="ARBA00022989"/>
    </source>
</evidence>
<evidence type="ECO:0000256" key="2">
    <source>
        <dbReference type="ARBA" id="ARBA00022692"/>
    </source>
</evidence>
<keyword evidence="3" id="KW-0732">Signal</keyword>
<dbReference type="GeneID" id="103472574"/>
<dbReference type="Bgee" id="ENSPREG00000015631">
    <property type="expression patterns" value="Expressed in caudal fin and 1 other cell type or tissue"/>
</dbReference>
<evidence type="ECO:0000256" key="6">
    <source>
        <dbReference type="ARBA" id="ARBA00023180"/>
    </source>
</evidence>
<dbReference type="RefSeq" id="XP_008420520.1">
    <property type="nucleotide sequence ID" value="XM_008422298.2"/>
</dbReference>
<evidence type="ECO:0000256" key="9">
    <source>
        <dbReference type="ARBA" id="ARBA00024189"/>
    </source>
</evidence>
<evidence type="ECO:0000256" key="5">
    <source>
        <dbReference type="ARBA" id="ARBA00023136"/>
    </source>
</evidence>
<reference evidence="13" key="1">
    <citation type="submission" date="2013-11" db="EMBL/GenBank/DDBJ databases">
        <title>The genomic landscape of the Guanapo guppy.</title>
        <authorList>
            <person name="Kuenstner A."/>
            <person name="Dreyer C."/>
        </authorList>
    </citation>
    <scope>NUCLEOTIDE SEQUENCE</scope>
    <source>
        <strain evidence="13">Guanapo</strain>
    </source>
</reference>
<comment type="function">
    <text evidence="8">Required to protect lysosomal transporter MFSD1 from lysosomal proteolysis and for MFSD1 lysosomal localization.</text>
</comment>
<proteinExistence type="inferred from homology"/>
<name>A0A3P9PN30_POERE</name>
<dbReference type="GO" id="GO:0005765">
    <property type="term" value="C:lysosomal membrane"/>
    <property type="evidence" value="ECO:0007669"/>
    <property type="project" value="UniProtKB-SubCell"/>
</dbReference>
<dbReference type="Ensembl" id="ENSPRET00000023393.1">
    <property type="protein sequence ID" value="ENSPREP00000023155.1"/>
    <property type="gene ID" value="ENSPREG00000015631.1"/>
</dbReference>
<comment type="subcellular location">
    <subcellularLocation>
        <location evidence="9">Lysosome membrane</location>
        <topology evidence="9">Single-pass type I membrane protein</topology>
        <orientation evidence="9">Lumenal side</orientation>
    </subcellularLocation>
</comment>
<evidence type="ECO:0000313" key="12">
    <source>
        <dbReference type="Ensembl" id="ENSPREP00000023155.1"/>
    </source>
</evidence>
<sequence length="396" mass="42693">MAAAEAGGTGRIFLILVVFLFSSCESLFSGGDSYKRELTLKLYPNSTPSGGELLHVSAVGGNDTLHFLFCSQGAPTLLLVHTNSSSSTVKVKWPEFLARNTSGSLTVEPQSSILYSTAIVFSRLLEYNDENDTAEAKSNFFPAYELKDFIWTPMNLSESTATVCGSPTRSGNGSLCLQLSVFGSEGRVDLWPRLLHSANSSQLEVWLNGLPPRSNMSRFVLELQAVGGAYPLSRVNVHQFIDDEYTPSIFQMSQWVSSPNNGSDVLGFAQWKPVAYRTSHATLEDATPCRNSDPQQQNGNSTSASSALIKAFYSDPAAMGLNVSFGIAGEPYYNSTMFLSWTMLVGVGSPPVDSFSPMVIGILTAGLGIPILLLLGGGVYILIAKKRESSGYEPIN</sequence>
<evidence type="ECO:0000256" key="10">
    <source>
        <dbReference type="ARBA" id="ARBA00044960"/>
    </source>
</evidence>
<keyword evidence="2 11" id="KW-0812">Transmembrane</keyword>
<evidence type="ECO:0000256" key="1">
    <source>
        <dbReference type="ARBA" id="ARBA00010599"/>
    </source>
</evidence>
<protein>
    <submittedName>
        <fullName evidence="12">Glycosylated lysosomal membrane protein</fullName>
    </submittedName>
</protein>
<feature type="transmembrane region" description="Helical" evidence="11">
    <location>
        <begin position="358"/>
        <end position="383"/>
    </location>
</feature>
<dbReference type="Proteomes" id="UP000242638">
    <property type="component" value="Unassembled WGS sequence"/>
</dbReference>
<evidence type="ECO:0000256" key="8">
    <source>
        <dbReference type="ARBA" id="ARBA00024176"/>
    </source>
</evidence>
<dbReference type="PANTHER" id="PTHR31981:SF1">
    <property type="entry name" value="GLYCOSYLATED LYSOSOMAL MEMBRANE PROTEIN"/>
    <property type="match status" value="1"/>
</dbReference>
<dbReference type="AlphaFoldDB" id="A0A3P9PN30"/>
<comment type="similarity">
    <text evidence="1">Belongs to the GLMP family.</text>
</comment>
<accession>A0A3P9PN30</accession>
<evidence type="ECO:0000256" key="11">
    <source>
        <dbReference type="SAM" id="Phobius"/>
    </source>
</evidence>
<evidence type="ECO:0000256" key="7">
    <source>
        <dbReference type="ARBA" id="ARBA00023228"/>
    </source>
</evidence>
<comment type="subunit">
    <text evidence="10">Interacts (via lumenal domain) with lysosomal protein MFSD1; the interaction starts while both proteins are still in the endoplasmic reticulum and is required for stabilization of MFSD1 in lysosomes but has no direct effect on its targeting to lysosomes or transporter activity.</text>
</comment>
<dbReference type="InterPro" id="IPR029382">
    <property type="entry name" value="NCU-G1"/>
</dbReference>
<dbReference type="OMA" id="TLHYLWD"/>
<keyword evidence="7" id="KW-0458">Lysosome</keyword>
<dbReference type="OrthoDB" id="6264340at2759"/>
<feature type="transmembrane region" description="Helical" evidence="11">
    <location>
        <begin position="12"/>
        <end position="31"/>
    </location>
</feature>
<organism evidence="12 13">
    <name type="scientific">Poecilia reticulata</name>
    <name type="common">Guppy</name>
    <name type="synonym">Acanthophacelus reticulatus</name>
    <dbReference type="NCBI Taxonomy" id="8081"/>
    <lineage>
        <taxon>Eukaryota</taxon>
        <taxon>Metazoa</taxon>
        <taxon>Chordata</taxon>
        <taxon>Craniata</taxon>
        <taxon>Vertebrata</taxon>
        <taxon>Euteleostomi</taxon>
        <taxon>Actinopterygii</taxon>
        <taxon>Neopterygii</taxon>
        <taxon>Teleostei</taxon>
        <taxon>Neoteleostei</taxon>
        <taxon>Acanthomorphata</taxon>
        <taxon>Ovalentaria</taxon>
        <taxon>Atherinomorphae</taxon>
        <taxon>Cyprinodontiformes</taxon>
        <taxon>Poeciliidae</taxon>
        <taxon>Poeciliinae</taxon>
        <taxon>Poecilia</taxon>
    </lineage>
</organism>
<keyword evidence="13" id="KW-1185">Reference proteome</keyword>
<reference evidence="12" key="2">
    <citation type="submission" date="2025-08" db="UniProtKB">
        <authorList>
            <consortium name="Ensembl"/>
        </authorList>
    </citation>
    <scope>IDENTIFICATION</scope>
    <source>
        <strain evidence="12">Guanapo</strain>
    </source>
</reference>
<dbReference type="CTD" id="112770"/>
<dbReference type="Pfam" id="PF15065">
    <property type="entry name" value="NCU-G1"/>
    <property type="match status" value="1"/>
</dbReference>
<dbReference type="KEGG" id="pret:103472574"/>
<keyword evidence="5 11" id="KW-0472">Membrane</keyword>
<evidence type="ECO:0000256" key="3">
    <source>
        <dbReference type="ARBA" id="ARBA00022729"/>
    </source>
</evidence>
<reference evidence="12" key="3">
    <citation type="submission" date="2025-09" db="UniProtKB">
        <authorList>
            <consortium name="Ensembl"/>
        </authorList>
    </citation>
    <scope>IDENTIFICATION</scope>
    <source>
        <strain evidence="12">Guanapo</strain>
    </source>
</reference>
<dbReference type="GeneTree" id="ENSGT00390000005131"/>
<evidence type="ECO:0000313" key="13">
    <source>
        <dbReference type="Proteomes" id="UP000242638"/>
    </source>
</evidence>